<accession>A0A8C0DV67</accession>
<proteinExistence type="predicted"/>
<dbReference type="AlphaFoldDB" id="A0A8C0DV67"/>
<reference evidence="1" key="1">
    <citation type="submission" date="2023-09" db="UniProtKB">
        <authorList>
            <consortium name="Ensembl"/>
        </authorList>
    </citation>
    <scope>IDENTIFICATION</scope>
</reference>
<dbReference type="GeneTree" id="ENSGT00760000120431"/>
<protein>
    <submittedName>
        <fullName evidence="1">Uncharacterized protein</fullName>
    </submittedName>
</protein>
<evidence type="ECO:0000313" key="1">
    <source>
        <dbReference type="Ensembl" id="ENSBMSP00010025415.1"/>
    </source>
</evidence>
<sequence>MARHLLAFHADSEGTATSTPGFIVAVNTLLLSSSPLKIREHAGLGCLRQSLPRMVGSRGCGSDRSTHWACPSSGSLPTTAGLRILVSLKVFLDTDLKSKIPSKRNREEGYLIRDCTNGETIYCTKGNTDWWPIVHPTWF</sequence>
<organism evidence="1">
    <name type="scientific">Balaenoptera musculus</name>
    <name type="common">Blue whale</name>
    <dbReference type="NCBI Taxonomy" id="9771"/>
    <lineage>
        <taxon>Eukaryota</taxon>
        <taxon>Metazoa</taxon>
        <taxon>Chordata</taxon>
        <taxon>Craniata</taxon>
        <taxon>Vertebrata</taxon>
        <taxon>Euteleostomi</taxon>
        <taxon>Mammalia</taxon>
        <taxon>Eutheria</taxon>
        <taxon>Laurasiatheria</taxon>
        <taxon>Artiodactyla</taxon>
        <taxon>Whippomorpha</taxon>
        <taxon>Cetacea</taxon>
        <taxon>Mysticeti</taxon>
        <taxon>Balaenopteridae</taxon>
        <taxon>Balaenoptera</taxon>
    </lineage>
</organism>
<name>A0A8C0DV67_BALMU</name>
<dbReference type="Ensembl" id="ENSBMST00010027980.1">
    <property type="protein sequence ID" value="ENSBMSP00010025415.1"/>
    <property type="gene ID" value="ENSBMSG00010018457.1"/>
</dbReference>